<reference evidence="4" key="1">
    <citation type="submission" date="2018-09" db="EMBL/GenBank/DDBJ databases">
        <title>Complete Genome Sequencing of Sulfolobus sp. JCM 16834.</title>
        <authorList>
            <person name="Kato S."/>
            <person name="Itoh T."/>
            <person name="Ohkuma M."/>
        </authorList>
    </citation>
    <scope>NUCLEOTIDE SEQUENCE [LARGE SCALE GENOMIC DNA]</scope>
    <source>
        <strain evidence="4">IC-007</strain>
    </source>
</reference>
<dbReference type="OrthoDB" id="56574at2157"/>
<dbReference type="AlphaFoldDB" id="A0A510E323"/>
<dbReference type="Proteomes" id="UP000325030">
    <property type="component" value="Chromosome"/>
</dbReference>
<dbReference type="KEGG" id="step:IC006_1460"/>
<evidence type="ECO:0008006" key="5">
    <source>
        <dbReference type="Google" id="ProtNLM"/>
    </source>
</evidence>
<dbReference type="Pfam" id="PF12916">
    <property type="entry name" value="DUF3834"/>
    <property type="match status" value="1"/>
</dbReference>
<proteinExistence type="predicted"/>
<dbReference type="Proteomes" id="UP000322983">
    <property type="component" value="Chromosome"/>
</dbReference>
<dbReference type="RefSeq" id="WP_149528520.1">
    <property type="nucleotide sequence ID" value="NZ_AP018929.1"/>
</dbReference>
<accession>A0A510E323</accession>
<organism evidence="2 4">
    <name type="scientific">Sulfuracidifex tepidarius</name>
    <dbReference type="NCBI Taxonomy" id="1294262"/>
    <lineage>
        <taxon>Archaea</taxon>
        <taxon>Thermoproteota</taxon>
        <taxon>Thermoprotei</taxon>
        <taxon>Sulfolobales</taxon>
        <taxon>Sulfolobaceae</taxon>
        <taxon>Sulfuracidifex</taxon>
    </lineage>
</organism>
<dbReference type="GeneID" id="41717775"/>
<evidence type="ECO:0000313" key="1">
    <source>
        <dbReference type="EMBL" id="BBG24156.1"/>
    </source>
</evidence>
<dbReference type="Gene3D" id="3.40.190.200">
    <property type="match status" value="1"/>
</dbReference>
<evidence type="ECO:0000313" key="3">
    <source>
        <dbReference type="Proteomes" id="UP000322983"/>
    </source>
</evidence>
<accession>A0A510DVA0</accession>
<gene>
    <name evidence="1" type="ORF">IC006_1460</name>
    <name evidence="2" type="ORF">IC007_1437</name>
</gene>
<dbReference type="EMBL" id="AP018930">
    <property type="protein sequence ID" value="BBG26913.1"/>
    <property type="molecule type" value="Genomic_DNA"/>
</dbReference>
<dbReference type="InterPro" id="IPR024533">
    <property type="entry name" value="DUF3834"/>
</dbReference>
<reference evidence="2 3" key="2">
    <citation type="journal article" date="2020" name="Int. J. Syst. Evol. Microbiol.">
        <title>Sulfuracidifex tepidarius gen. nov., sp. nov. and transfer of Sulfolobus metallicus Huber and Stetter 1992 to the genus Sulfuracidifex as Sulfuracidifex metallicus comb. nov.</title>
        <authorList>
            <person name="Itoh T."/>
            <person name="Miura T."/>
            <person name="Sakai H.D."/>
            <person name="Kato S."/>
            <person name="Ohkuma M."/>
            <person name="Takashina T."/>
        </authorList>
    </citation>
    <scope>NUCLEOTIDE SEQUENCE</scope>
    <source>
        <strain evidence="1 3">IC-006</strain>
        <strain evidence="2">IC-007</strain>
    </source>
</reference>
<dbReference type="STRING" id="1294262.GCA_001316085_00591"/>
<dbReference type="EMBL" id="AP018929">
    <property type="protein sequence ID" value="BBG24156.1"/>
    <property type="molecule type" value="Genomic_DNA"/>
</dbReference>
<evidence type="ECO:0000313" key="4">
    <source>
        <dbReference type="Proteomes" id="UP000325030"/>
    </source>
</evidence>
<protein>
    <recommendedName>
        <fullName evidence="5">DUF3834 domain-containing protein</fullName>
    </recommendedName>
</protein>
<name>A0A510E323_9CREN</name>
<evidence type="ECO:0000313" key="2">
    <source>
        <dbReference type="EMBL" id="BBG26913.1"/>
    </source>
</evidence>
<keyword evidence="3" id="KW-1185">Reference proteome</keyword>
<sequence length="231" mass="26280">MKISAPFAGPISFPLLVARDRGLLRGYELSNSCQDNKLGEVVLDSITNIWRIEDEYEVRSGVFIKMYSMIGRKESNVVYTVRKGTLADYNARLYALQHGKEVVNLTPNEVVKKAEEGFMGIVGNEVKVGESLEEEFMREGILAPSCLMAFKTDDPDVLRIYDDGIRIINEEPILASSIISRESGYYDEETMRRIISLYHHRRTEDRNELMKAISIYSKVEQNVSKIKVGNT</sequence>